<evidence type="ECO:0000313" key="4">
    <source>
        <dbReference type="Proteomes" id="UP000318478"/>
    </source>
</evidence>
<evidence type="ECO:0000256" key="1">
    <source>
        <dbReference type="SAM" id="SignalP"/>
    </source>
</evidence>
<dbReference type="PROSITE" id="PS51257">
    <property type="entry name" value="PROKAR_LIPOPROTEIN"/>
    <property type="match status" value="1"/>
</dbReference>
<accession>A0A5C5YT16</accession>
<dbReference type="RefSeq" id="WP_197527795.1">
    <property type="nucleotide sequence ID" value="NZ_SJPO01000003.1"/>
</dbReference>
<dbReference type="Gene3D" id="1.10.238.10">
    <property type="entry name" value="EF-hand"/>
    <property type="match status" value="1"/>
</dbReference>
<dbReference type="AlphaFoldDB" id="A0A5C5YT16"/>
<dbReference type="GO" id="GO:0005509">
    <property type="term" value="F:calcium ion binding"/>
    <property type="evidence" value="ECO:0007669"/>
    <property type="project" value="InterPro"/>
</dbReference>
<organism evidence="3 4">
    <name type="scientific">Posidoniimonas polymericola</name>
    <dbReference type="NCBI Taxonomy" id="2528002"/>
    <lineage>
        <taxon>Bacteria</taxon>
        <taxon>Pseudomonadati</taxon>
        <taxon>Planctomycetota</taxon>
        <taxon>Planctomycetia</taxon>
        <taxon>Pirellulales</taxon>
        <taxon>Lacipirellulaceae</taxon>
        <taxon>Posidoniimonas</taxon>
    </lineage>
</organism>
<protein>
    <recommendedName>
        <fullName evidence="2">EF-hand domain-containing protein</fullName>
    </recommendedName>
</protein>
<proteinExistence type="predicted"/>
<feature type="chain" id="PRO_5022868446" description="EF-hand domain-containing protein" evidence="1">
    <location>
        <begin position="24"/>
        <end position="209"/>
    </location>
</feature>
<dbReference type="InterPro" id="IPR002048">
    <property type="entry name" value="EF_hand_dom"/>
</dbReference>
<feature type="signal peptide" evidence="1">
    <location>
        <begin position="1"/>
        <end position="23"/>
    </location>
</feature>
<keyword evidence="4" id="KW-1185">Reference proteome</keyword>
<reference evidence="3 4" key="1">
    <citation type="submission" date="2019-02" db="EMBL/GenBank/DDBJ databases">
        <title>Deep-cultivation of Planctomycetes and their phenomic and genomic characterization uncovers novel biology.</title>
        <authorList>
            <person name="Wiegand S."/>
            <person name="Jogler M."/>
            <person name="Boedeker C."/>
            <person name="Pinto D."/>
            <person name="Vollmers J."/>
            <person name="Rivas-Marin E."/>
            <person name="Kohn T."/>
            <person name="Peeters S.H."/>
            <person name="Heuer A."/>
            <person name="Rast P."/>
            <person name="Oberbeckmann S."/>
            <person name="Bunk B."/>
            <person name="Jeske O."/>
            <person name="Meyerdierks A."/>
            <person name="Storesund J.E."/>
            <person name="Kallscheuer N."/>
            <person name="Luecker S."/>
            <person name="Lage O.M."/>
            <person name="Pohl T."/>
            <person name="Merkel B.J."/>
            <person name="Hornburger P."/>
            <person name="Mueller R.-W."/>
            <person name="Bruemmer F."/>
            <person name="Labrenz M."/>
            <person name="Spormann A.M."/>
            <person name="Op Den Camp H."/>
            <person name="Overmann J."/>
            <person name="Amann R."/>
            <person name="Jetten M.S.M."/>
            <person name="Mascher T."/>
            <person name="Medema M.H."/>
            <person name="Devos D.P."/>
            <person name="Kaster A.-K."/>
            <person name="Ovreas L."/>
            <person name="Rohde M."/>
            <person name="Galperin M.Y."/>
            <person name="Jogler C."/>
        </authorList>
    </citation>
    <scope>NUCLEOTIDE SEQUENCE [LARGE SCALE GENOMIC DNA]</scope>
    <source>
        <strain evidence="3 4">Pla123a</strain>
    </source>
</reference>
<dbReference type="InterPro" id="IPR011992">
    <property type="entry name" value="EF-hand-dom_pair"/>
</dbReference>
<dbReference type="PROSITE" id="PS50222">
    <property type="entry name" value="EF_HAND_2"/>
    <property type="match status" value="1"/>
</dbReference>
<evidence type="ECO:0000313" key="3">
    <source>
        <dbReference type="EMBL" id="TWT77920.1"/>
    </source>
</evidence>
<evidence type="ECO:0000259" key="2">
    <source>
        <dbReference type="PROSITE" id="PS50222"/>
    </source>
</evidence>
<dbReference type="PROSITE" id="PS00018">
    <property type="entry name" value="EF_HAND_1"/>
    <property type="match status" value="1"/>
</dbReference>
<gene>
    <name evidence="3" type="ORF">Pla123a_17190</name>
</gene>
<dbReference type="Proteomes" id="UP000318478">
    <property type="component" value="Unassembled WGS sequence"/>
</dbReference>
<name>A0A5C5YT16_9BACT</name>
<keyword evidence="1" id="KW-0732">Signal</keyword>
<comment type="caution">
    <text evidence="3">The sequence shown here is derived from an EMBL/GenBank/DDBJ whole genome shotgun (WGS) entry which is preliminary data.</text>
</comment>
<feature type="domain" description="EF-hand" evidence="2">
    <location>
        <begin position="56"/>
        <end position="91"/>
    </location>
</feature>
<dbReference type="InterPro" id="IPR018247">
    <property type="entry name" value="EF_Hand_1_Ca_BS"/>
</dbReference>
<dbReference type="EMBL" id="SJPO01000003">
    <property type="protein sequence ID" value="TWT77920.1"/>
    <property type="molecule type" value="Genomic_DNA"/>
</dbReference>
<sequence precursor="true">MQYRRILPMVIACTLAGCSGRPAAVVPQFDPAGMAEQALAAYDADGDGRLAGAELDASPAIKKHLARYDADSDGAVSEQELQDRFAQWEEEGVGFRRLDVRVTIDGRPLSGATVTFEPEAFMTDWVKPATATTDRSGMAKISVAPEDLPAALKDRASGLRGVCVGAYRVKVTHPSDKLPPAYPAGDALGAETSRDAMGPLEEIQLSSHG</sequence>
<dbReference type="SUPFAM" id="SSF47473">
    <property type="entry name" value="EF-hand"/>
    <property type="match status" value="1"/>
</dbReference>